<dbReference type="EMBL" id="CP118109">
    <property type="protein sequence ID" value="WDI05239.1"/>
    <property type="molecule type" value="Genomic_DNA"/>
</dbReference>
<evidence type="ECO:0000313" key="1">
    <source>
        <dbReference type="EMBL" id="WDI05239.1"/>
    </source>
</evidence>
<sequence>MEVILLKFMENEGLEVITLENWKKDARLIFDVIFQREDYKNLEINFKKRGYGSTGLGVYDKQANKFYDCTWTNHFPTIMTIVESEYPDKFPALREFYAMPSIDQHENYTREEIERFVMENFELIGQTKQLDDYLKD</sequence>
<dbReference type="Proteomes" id="UP001221519">
    <property type="component" value="Plasmid unnamed1"/>
</dbReference>
<keyword evidence="2" id="KW-1185">Reference proteome</keyword>
<proteinExistence type="predicted"/>
<organism evidence="1 2">
    <name type="scientific">Paenibacillus urinalis</name>
    <dbReference type="NCBI Taxonomy" id="521520"/>
    <lineage>
        <taxon>Bacteria</taxon>
        <taxon>Bacillati</taxon>
        <taxon>Bacillota</taxon>
        <taxon>Bacilli</taxon>
        <taxon>Bacillales</taxon>
        <taxon>Paenibacillaceae</taxon>
        <taxon>Paenibacillus</taxon>
    </lineage>
</organism>
<keyword evidence="1" id="KW-0614">Plasmid</keyword>
<geneLocation type="plasmid" evidence="1 2">
    <name>unnamed1</name>
</geneLocation>
<accession>A0ABY7XHJ9</accession>
<reference evidence="1 2" key="1">
    <citation type="submission" date="2023-02" db="EMBL/GenBank/DDBJ databases">
        <title>Pathogen: clinical or host-associated sample.</title>
        <authorList>
            <person name="Hergert J."/>
            <person name="Casey R."/>
            <person name="Wagner J."/>
            <person name="Young E.L."/>
            <person name="Oakeson K.F."/>
        </authorList>
    </citation>
    <scope>NUCLEOTIDE SEQUENCE [LARGE SCALE GENOMIC DNA]</scope>
    <source>
        <strain evidence="1 2">2022CK-00829</strain>
        <plasmid evidence="1 2">unnamed1</plasmid>
    </source>
</reference>
<gene>
    <name evidence="1" type="ORF">PUW25_25865</name>
</gene>
<name>A0ABY7XHJ9_9BACL</name>
<dbReference type="RefSeq" id="WP_274338787.1">
    <property type="nucleotide sequence ID" value="NZ_CP118109.1"/>
</dbReference>
<evidence type="ECO:0000313" key="2">
    <source>
        <dbReference type="Proteomes" id="UP001221519"/>
    </source>
</evidence>
<protein>
    <submittedName>
        <fullName evidence="1">Uncharacterized protein</fullName>
    </submittedName>
</protein>